<feature type="transmembrane region" description="Helical" evidence="1">
    <location>
        <begin position="7"/>
        <end position="32"/>
    </location>
</feature>
<keyword evidence="1" id="KW-0812">Transmembrane</keyword>
<dbReference type="RefSeq" id="WP_146945620.1">
    <property type="nucleotide sequence ID" value="NZ_VOQF01000001.1"/>
</dbReference>
<keyword evidence="3" id="KW-1185">Reference proteome</keyword>
<sequence length="197" mass="23471">MKNGFKRLIYIFGAIIIFFLLIVLAFKIIGILNKKDQDEAIKQTQHYLAENYQDISYEIQDILSSTDFKHYGYFEHGVTVENTNTKDTFLVFYDKKMKRMEDSINIDQEEEHLEREITPQIEKFIKEHFGDTRYIYVSYDVAIGKPLVVVKFNENHSDLTQTDFDTFITYLKETIDLKHANVIVDYWTRDLSFNLEY</sequence>
<accession>A0A5C6WA57</accession>
<name>A0A5C6WA57_9BACI</name>
<keyword evidence="1" id="KW-0472">Membrane</keyword>
<gene>
    <name evidence="2" type="ORF">FS935_00710</name>
</gene>
<dbReference type="EMBL" id="VOQF01000001">
    <property type="protein sequence ID" value="TXC92759.1"/>
    <property type="molecule type" value="Genomic_DNA"/>
</dbReference>
<dbReference type="Proteomes" id="UP000321363">
    <property type="component" value="Unassembled WGS sequence"/>
</dbReference>
<dbReference type="OrthoDB" id="2967815at2"/>
<evidence type="ECO:0000313" key="3">
    <source>
        <dbReference type="Proteomes" id="UP000321363"/>
    </source>
</evidence>
<comment type="caution">
    <text evidence="2">The sequence shown here is derived from an EMBL/GenBank/DDBJ whole genome shotgun (WGS) entry which is preliminary data.</text>
</comment>
<protein>
    <submittedName>
        <fullName evidence="2">Uncharacterized protein</fullName>
    </submittedName>
</protein>
<dbReference type="AlphaFoldDB" id="A0A5C6WA57"/>
<organism evidence="2 3">
    <name type="scientific">Metabacillus litoralis</name>
    <dbReference type="NCBI Taxonomy" id="152268"/>
    <lineage>
        <taxon>Bacteria</taxon>
        <taxon>Bacillati</taxon>
        <taxon>Bacillota</taxon>
        <taxon>Bacilli</taxon>
        <taxon>Bacillales</taxon>
        <taxon>Bacillaceae</taxon>
        <taxon>Metabacillus</taxon>
    </lineage>
</organism>
<evidence type="ECO:0000313" key="2">
    <source>
        <dbReference type="EMBL" id="TXC92759.1"/>
    </source>
</evidence>
<reference evidence="2 3" key="1">
    <citation type="journal article" date="2005" name="Int. J. Syst. Evol. Microbiol.">
        <title>Bacillus litoralis sp. nov., isolated from a tidal flat of the Yellow Sea in Korea.</title>
        <authorList>
            <person name="Yoon J.H."/>
            <person name="Oh T.K."/>
        </authorList>
    </citation>
    <scope>NUCLEOTIDE SEQUENCE [LARGE SCALE GENOMIC DNA]</scope>
    <source>
        <strain evidence="2 3">SW-211</strain>
    </source>
</reference>
<evidence type="ECO:0000256" key="1">
    <source>
        <dbReference type="SAM" id="Phobius"/>
    </source>
</evidence>
<proteinExistence type="predicted"/>
<keyword evidence="1" id="KW-1133">Transmembrane helix</keyword>